<dbReference type="Proteomes" id="UP000325395">
    <property type="component" value="Unassembled WGS sequence"/>
</dbReference>
<organism evidence="2 3">
    <name type="scientific">Aspergillus pseudocaelatus</name>
    <dbReference type="NCBI Taxonomy" id="1825620"/>
    <lineage>
        <taxon>Eukaryota</taxon>
        <taxon>Fungi</taxon>
        <taxon>Dikarya</taxon>
        <taxon>Ascomycota</taxon>
        <taxon>Pezizomycotina</taxon>
        <taxon>Eurotiomycetes</taxon>
        <taxon>Eurotiomycetidae</taxon>
        <taxon>Eurotiales</taxon>
        <taxon>Aspergillaceae</taxon>
        <taxon>Aspergillus</taxon>
        <taxon>Aspergillus subgen. Circumdati</taxon>
    </lineage>
</organism>
<feature type="region of interest" description="Disordered" evidence="1">
    <location>
        <begin position="1"/>
        <end position="37"/>
    </location>
</feature>
<evidence type="ECO:0000256" key="1">
    <source>
        <dbReference type="SAM" id="MobiDB-lite"/>
    </source>
</evidence>
<keyword evidence="3" id="KW-1185">Reference proteome</keyword>
<sequence length="100" mass="11086">MSDSKSSSSSPRPLAPAPGQPPRRTSSSDDVVRGRKHKTTACRACKLKKLKVRLLSARSHLFVVFSRPLPFLCFVITGTLGNRPWSIKMPTPRLMLVVSR</sequence>
<accession>A0ABQ6WLP3</accession>
<dbReference type="EMBL" id="ML735731">
    <property type="protein sequence ID" value="KAE8418042.1"/>
    <property type="molecule type" value="Genomic_DNA"/>
</dbReference>
<reference evidence="2 3" key="1">
    <citation type="submission" date="2019-04" db="EMBL/GenBank/DDBJ databases">
        <authorList>
            <consortium name="DOE Joint Genome Institute"/>
            <person name="Mondo S."/>
            <person name="Kjaerbolling I."/>
            <person name="Vesth T."/>
            <person name="Frisvad J.C."/>
            <person name="Nybo J.L."/>
            <person name="Theobald S."/>
            <person name="Kildgaard S."/>
            <person name="Isbrandt T."/>
            <person name="Kuo A."/>
            <person name="Sato A."/>
            <person name="Lyhne E.K."/>
            <person name="Kogle M.E."/>
            <person name="Wiebenga A."/>
            <person name="Kun R.S."/>
            <person name="Lubbers R.J."/>
            <person name="Makela M.R."/>
            <person name="Barry K."/>
            <person name="Chovatia M."/>
            <person name="Clum A."/>
            <person name="Daum C."/>
            <person name="Haridas S."/>
            <person name="He G."/>
            <person name="LaButti K."/>
            <person name="Lipzen A."/>
            <person name="Riley R."/>
            <person name="Salamov A."/>
            <person name="Simmons B.A."/>
            <person name="Magnuson J.K."/>
            <person name="Henrissat B."/>
            <person name="Mortensen U.H."/>
            <person name="Larsen T.O."/>
            <person name="Devries R.P."/>
            <person name="Grigoriev I.V."/>
            <person name="Machida M."/>
            <person name="Baker S.E."/>
            <person name="Andersen M.R."/>
            <person name="Cantor M.N."/>
            <person name="Hua S.X."/>
        </authorList>
    </citation>
    <scope>NUCLEOTIDE SEQUENCE [LARGE SCALE GENOMIC DNA]</scope>
    <source>
        <strain evidence="2 3">CBS 117616</strain>
    </source>
</reference>
<evidence type="ECO:0000313" key="2">
    <source>
        <dbReference type="EMBL" id="KAE8418042.1"/>
    </source>
</evidence>
<evidence type="ECO:0000313" key="3">
    <source>
        <dbReference type="Proteomes" id="UP000325395"/>
    </source>
</evidence>
<name>A0ABQ6WLP3_9EURO</name>
<gene>
    <name evidence="2" type="ORF">BDV36DRAFT_255210</name>
</gene>
<proteinExistence type="predicted"/>
<protein>
    <submittedName>
        <fullName evidence="2">Uncharacterized protein</fullName>
    </submittedName>
</protein>
<feature type="compositionally biased region" description="Low complexity" evidence="1">
    <location>
        <begin position="1"/>
        <end position="12"/>
    </location>
</feature>